<evidence type="ECO:0000313" key="3">
    <source>
        <dbReference type="Proteomes" id="UP001617427"/>
    </source>
</evidence>
<name>A0ABW8F5D6_9BURK</name>
<evidence type="ECO:0000256" key="1">
    <source>
        <dbReference type="SAM" id="MobiDB-lite"/>
    </source>
</evidence>
<feature type="compositionally biased region" description="Basic and acidic residues" evidence="1">
    <location>
        <begin position="107"/>
        <end position="120"/>
    </location>
</feature>
<comment type="caution">
    <text evidence="2">The sequence shown here is derived from an EMBL/GenBank/DDBJ whole genome shotgun (WGS) entry which is preliminary data.</text>
</comment>
<dbReference type="RefSeq" id="WP_402703570.1">
    <property type="nucleotide sequence ID" value="NZ_JBIUZV010000021.1"/>
</dbReference>
<reference evidence="2 3" key="1">
    <citation type="submission" date="2024-10" db="EMBL/GenBank/DDBJ databases">
        <title>The Natural Products Discovery Center: Release of the First 8490 Sequenced Strains for Exploring Actinobacteria Biosynthetic Diversity.</title>
        <authorList>
            <person name="Kalkreuter E."/>
            <person name="Kautsar S.A."/>
            <person name="Yang D."/>
            <person name="Bader C.D."/>
            <person name="Teijaro C.N."/>
            <person name="Fluegel L."/>
            <person name="Davis C.M."/>
            <person name="Simpson J.R."/>
            <person name="Lauterbach L."/>
            <person name="Steele A.D."/>
            <person name="Gui C."/>
            <person name="Meng S."/>
            <person name="Li G."/>
            <person name="Viehrig K."/>
            <person name="Ye F."/>
            <person name="Su P."/>
            <person name="Kiefer A.F."/>
            <person name="Nichols A."/>
            <person name="Cepeda A.J."/>
            <person name="Yan W."/>
            <person name="Fan B."/>
            <person name="Jiang Y."/>
            <person name="Adhikari A."/>
            <person name="Zheng C.-J."/>
            <person name="Schuster L."/>
            <person name="Cowan T.M."/>
            <person name="Smanski M.J."/>
            <person name="Chevrette M.G."/>
            <person name="De Carvalho L.P.S."/>
            <person name="Shen B."/>
        </authorList>
    </citation>
    <scope>NUCLEOTIDE SEQUENCE [LARGE SCALE GENOMIC DNA]</scope>
    <source>
        <strain evidence="2 3">NPDC087045</strain>
    </source>
</reference>
<keyword evidence="3" id="KW-1185">Reference proteome</keyword>
<gene>
    <name evidence="2" type="ORF">ACIPEN_21955</name>
</gene>
<proteinExistence type="predicted"/>
<sequence length="131" mass="14078">MGATVSVACKLPHGLHIQLRKIEKTKDGEISTGVGEVVTLKGANAVDAVAGHGITHGVDKDLFEAWLKQEAGQPFVKNKLVFAQDRENSVIAQAKEQSKNVTGFEGIDPKKPGEGLKPEDYEGMPESLKDK</sequence>
<feature type="region of interest" description="Disordered" evidence="1">
    <location>
        <begin position="94"/>
        <end position="131"/>
    </location>
</feature>
<dbReference type="Proteomes" id="UP001617427">
    <property type="component" value="Unassembled WGS sequence"/>
</dbReference>
<organism evidence="2 3">
    <name type="scientific">Herbaspirillum chlorophenolicum</name>
    <dbReference type="NCBI Taxonomy" id="211589"/>
    <lineage>
        <taxon>Bacteria</taxon>
        <taxon>Pseudomonadati</taxon>
        <taxon>Pseudomonadota</taxon>
        <taxon>Betaproteobacteria</taxon>
        <taxon>Burkholderiales</taxon>
        <taxon>Oxalobacteraceae</taxon>
        <taxon>Herbaspirillum</taxon>
    </lineage>
</organism>
<protein>
    <submittedName>
        <fullName evidence="2">Uncharacterized protein</fullName>
    </submittedName>
</protein>
<accession>A0ABW8F5D6</accession>
<evidence type="ECO:0000313" key="2">
    <source>
        <dbReference type="EMBL" id="MFJ3048507.1"/>
    </source>
</evidence>
<dbReference type="EMBL" id="JBIUZV010000021">
    <property type="protein sequence ID" value="MFJ3048507.1"/>
    <property type="molecule type" value="Genomic_DNA"/>
</dbReference>